<dbReference type="HAMAP" id="MF_00358">
    <property type="entry name" value="Ribosomal_bS21"/>
    <property type="match status" value="1"/>
</dbReference>
<dbReference type="PANTHER" id="PTHR21109:SF0">
    <property type="entry name" value="SMALL RIBOSOMAL SUBUNIT PROTEIN BS21M"/>
    <property type="match status" value="1"/>
</dbReference>
<reference evidence="6" key="1">
    <citation type="journal article" date="2014" name="Science">
        <title>The coffee genome provides insight into the convergent evolution of caffeine biosynthesis.</title>
        <authorList>
            <person name="Denoeud F."/>
            <person name="Carretero-Paulet L."/>
            <person name="Dereeper A."/>
            <person name="Droc G."/>
            <person name="Guyot R."/>
            <person name="Pietrella M."/>
            <person name="Zheng C."/>
            <person name="Alberti A."/>
            <person name="Anthony F."/>
            <person name="Aprea G."/>
            <person name="Aury J.M."/>
            <person name="Bento P."/>
            <person name="Bernard M."/>
            <person name="Bocs S."/>
            <person name="Campa C."/>
            <person name="Cenci A."/>
            <person name="Combes M.C."/>
            <person name="Crouzillat D."/>
            <person name="Da Silva C."/>
            <person name="Daddiego L."/>
            <person name="De Bellis F."/>
            <person name="Dussert S."/>
            <person name="Garsmeur O."/>
            <person name="Gayraud T."/>
            <person name="Guignon V."/>
            <person name="Jahn K."/>
            <person name="Jamilloux V."/>
            <person name="Joet T."/>
            <person name="Labadie K."/>
            <person name="Lan T."/>
            <person name="Leclercq J."/>
            <person name="Lepelley M."/>
            <person name="Leroy T."/>
            <person name="Li L.T."/>
            <person name="Librado P."/>
            <person name="Lopez L."/>
            <person name="Munoz A."/>
            <person name="Noel B."/>
            <person name="Pallavicini A."/>
            <person name="Perrotta G."/>
            <person name="Poncet V."/>
            <person name="Pot D."/>
            <person name="Priyono X."/>
            <person name="Rigoreau M."/>
            <person name="Rouard M."/>
            <person name="Rozas J."/>
            <person name="Tranchant-Dubreuil C."/>
            <person name="VanBuren R."/>
            <person name="Zhang Q."/>
            <person name="Andrade A.C."/>
            <person name="Argout X."/>
            <person name="Bertrand B."/>
            <person name="de Kochko A."/>
            <person name="Graziosi G."/>
            <person name="Henry R.J."/>
            <person name="Jayarama X."/>
            <person name="Ming R."/>
            <person name="Nagai C."/>
            <person name="Rounsley S."/>
            <person name="Sankoff D."/>
            <person name="Giuliano G."/>
            <person name="Albert V.A."/>
            <person name="Wincker P."/>
            <person name="Lashermes P."/>
        </authorList>
    </citation>
    <scope>NUCLEOTIDE SEQUENCE [LARGE SCALE GENOMIC DNA]</scope>
    <source>
        <strain evidence="6">cv. DH200-94</strain>
    </source>
</reference>
<dbReference type="PhylomeDB" id="A0A068V7U8"/>
<keyword evidence="6" id="KW-1185">Reference proteome</keyword>
<evidence type="ECO:0000256" key="4">
    <source>
        <dbReference type="SAM" id="MobiDB-lite"/>
    </source>
</evidence>
<dbReference type="Gene3D" id="1.20.5.1150">
    <property type="entry name" value="Ribosomal protein S8"/>
    <property type="match status" value="1"/>
</dbReference>
<dbReference type="OrthoDB" id="785538at2759"/>
<evidence type="ECO:0008006" key="7">
    <source>
        <dbReference type="Google" id="ProtNLM"/>
    </source>
</evidence>
<dbReference type="Proteomes" id="UP000295252">
    <property type="component" value="Chromosome IX"/>
</dbReference>
<feature type="region of interest" description="Disordered" evidence="4">
    <location>
        <begin position="132"/>
        <end position="187"/>
    </location>
</feature>
<accession>A0A068V7U8</accession>
<dbReference type="GO" id="GO:0005840">
    <property type="term" value="C:ribosome"/>
    <property type="evidence" value="ECO:0007669"/>
    <property type="project" value="UniProtKB-KW"/>
</dbReference>
<name>A0A068V7U8_COFCA</name>
<gene>
    <name evidence="5" type="ORF">GSCOC_T00019153001</name>
</gene>
<sequence>MAAAASSIANLLSFFAPSSKPPAQLKLPQPSRLFIPACSTKDGLALAAATRLENQQYLPLSSSTDNDLNNELMSVVCPSLAYANTLFFRSAYNVQVLVDENEPEEKLLNRFRREVMRAGVIQECKRRRFFENKQDEKKRKSREAAKRNRRRRPQSRGSFQDRQETSKNSKEDEDEDNWELPDGDLPY</sequence>
<protein>
    <recommendedName>
        <fullName evidence="7">30S ribosomal protein S21, chloroplastic</fullName>
    </recommendedName>
</protein>
<evidence type="ECO:0000256" key="1">
    <source>
        <dbReference type="ARBA" id="ARBA00006640"/>
    </source>
</evidence>
<dbReference type="Pfam" id="PF01165">
    <property type="entry name" value="Ribosomal_S21"/>
    <property type="match status" value="1"/>
</dbReference>
<evidence type="ECO:0000313" key="6">
    <source>
        <dbReference type="Proteomes" id="UP000295252"/>
    </source>
</evidence>
<dbReference type="PRINTS" id="PR00976">
    <property type="entry name" value="RIBOSOMALS21"/>
</dbReference>
<proteinExistence type="inferred from homology"/>
<dbReference type="NCBIfam" id="TIGR00030">
    <property type="entry name" value="S21p"/>
    <property type="match status" value="1"/>
</dbReference>
<dbReference type="PANTHER" id="PTHR21109">
    <property type="entry name" value="MITOCHONDRIAL 28S RIBOSOMAL PROTEIN S21"/>
    <property type="match status" value="1"/>
</dbReference>
<evidence type="ECO:0000256" key="3">
    <source>
        <dbReference type="ARBA" id="ARBA00023274"/>
    </source>
</evidence>
<feature type="compositionally biased region" description="Basic and acidic residues" evidence="4">
    <location>
        <begin position="132"/>
        <end position="146"/>
    </location>
</feature>
<dbReference type="InParanoid" id="A0A068V7U8"/>
<keyword evidence="2" id="KW-0689">Ribosomal protein</keyword>
<dbReference type="AlphaFoldDB" id="A0A068V7U8"/>
<dbReference type="GO" id="GO:0003735">
    <property type="term" value="F:structural constituent of ribosome"/>
    <property type="evidence" value="ECO:0007669"/>
    <property type="project" value="InterPro"/>
</dbReference>
<dbReference type="STRING" id="49390.A0A068V7U8"/>
<dbReference type="Gramene" id="CDP16686">
    <property type="protein sequence ID" value="CDP16686"/>
    <property type="gene ID" value="GSCOC_T00019153001"/>
</dbReference>
<dbReference type="InterPro" id="IPR001911">
    <property type="entry name" value="Ribosomal_bS21"/>
</dbReference>
<evidence type="ECO:0000313" key="5">
    <source>
        <dbReference type="EMBL" id="CDP16686.1"/>
    </source>
</evidence>
<comment type="similarity">
    <text evidence="1">Belongs to the bacterial ribosomal protein bS21 family.</text>
</comment>
<dbReference type="EMBL" id="HG739219">
    <property type="protein sequence ID" value="CDP16686.1"/>
    <property type="molecule type" value="Genomic_DNA"/>
</dbReference>
<feature type="compositionally biased region" description="Acidic residues" evidence="4">
    <location>
        <begin position="171"/>
        <end position="187"/>
    </location>
</feature>
<dbReference type="GO" id="GO:0006412">
    <property type="term" value="P:translation"/>
    <property type="evidence" value="ECO:0007669"/>
    <property type="project" value="InterPro"/>
</dbReference>
<dbReference type="GO" id="GO:1990904">
    <property type="term" value="C:ribonucleoprotein complex"/>
    <property type="evidence" value="ECO:0007669"/>
    <property type="project" value="UniProtKB-KW"/>
</dbReference>
<organism evidence="5 6">
    <name type="scientific">Coffea canephora</name>
    <name type="common">Robusta coffee</name>
    <dbReference type="NCBI Taxonomy" id="49390"/>
    <lineage>
        <taxon>Eukaryota</taxon>
        <taxon>Viridiplantae</taxon>
        <taxon>Streptophyta</taxon>
        <taxon>Embryophyta</taxon>
        <taxon>Tracheophyta</taxon>
        <taxon>Spermatophyta</taxon>
        <taxon>Magnoliopsida</taxon>
        <taxon>eudicotyledons</taxon>
        <taxon>Gunneridae</taxon>
        <taxon>Pentapetalae</taxon>
        <taxon>asterids</taxon>
        <taxon>lamiids</taxon>
        <taxon>Gentianales</taxon>
        <taxon>Rubiaceae</taxon>
        <taxon>Ixoroideae</taxon>
        <taxon>Gardenieae complex</taxon>
        <taxon>Bertiereae - Coffeeae clade</taxon>
        <taxon>Coffeeae</taxon>
        <taxon>Coffea</taxon>
    </lineage>
</organism>
<feature type="compositionally biased region" description="Basic and acidic residues" evidence="4">
    <location>
        <begin position="159"/>
        <end position="170"/>
    </location>
</feature>
<keyword evidence="3" id="KW-0687">Ribonucleoprotein</keyword>
<evidence type="ECO:0000256" key="2">
    <source>
        <dbReference type="ARBA" id="ARBA00022980"/>
    </source>
</evidence>
<dbReference type="FunCoup" id="A0A068V7U8">
    <property type="interactions" value="1187"/>
</dbReference>
<dbReference type="OMA" id="DDNWEMP"/>
<dbReference type="InterPro" id="IPR038380">
    <property type="entry name" value="Ribosomal_bS21_sf"/>
</dbReference>